<organism evidence="3 4">
    <name type="scientific">Yersinia pestis bv. Antiqua (strain Antiqua)</name>
    <dbReference type="NCBI Taxonomy" id="360102"/>
    <lineage>
        <taxon>Bacteria</taxon>
        <taxon>Pseudomonadati</taxon>
        <taxon>Pseudomonadota</taxon>
        <taxon>Gammaproteobacteria</taxon>
        <taxon>Enterobacterales</taxon>
        <taxon>Yersiniaceae</taxon>
        <taxon>Yersinia</taxon>
    </lineage>
</organism>
<keyword evidence="1 2" id="KW-0732">Signal</keyword>
<dbReference type="InterPro" id="IPR006059">
    <property type="entry name" value="SBP"/>
</dbReference>
<proteinExistence type="predicted"/>
<dbReference type="Pfam" id="PF13416">
    <property type="entry name" value="SBP_bac_8"/>
    <property type="match status" value="1"/>
</dbReference>
<dbReference type="Gene3D" id="3.40.190.10">
    <property type="entry name" value="Periplasmic binding protein-like II"/>
    <property type="match status" value="2"/>
</dbReference>
<gene>
    <name evidence="3" type="ordered locus">YPA_2282</name>
</gene>
<dbReference type="PANTHER" id="PTHR30222">
    <property type="entry name" value="SPERMIDINE/PUTRESCINE-BINDING PERIPLASMIC PROTEIN"/>
    <property type="match status" value="1"/>
</dbReference>
<dbReference type="SUPFAM" id="SSF53850">
    <property type="entry name" value="Periplasmic binding protein-like II"/>
    <property type="match status" value="1"/>
</dbReference>
<evidence type="ECO:0000313" key="3">
    <source>
        <dbReference type="EMBL" id="ABG14247.1"/>
    </source>
</evidence>
<dbReference type="Proteomes" id="UP000001971">
    <property type="component" value="Chromosome"/>
</dbReference>
<feature type="signal peptide" evidence="2">
    <location>
        <begin position="1"/>
        <end position="20"/>
    </location>
</feature>
<dbReference type="RefSeq" id="WP_002209788.1">
    <property type="nucleotide sequence ID" value="NC_008150.1"/>
</dbReference>
<accession>A0A0E1NXH6</accession>
<dbReference type="PANTHER" id="PTHR30222:SF2">
    <property type="entry name" value="ABC TRANSPORTER SUBSTRATE-BINDING PROTEIN"/>
    <property type="match status" value="1"/>
</dbReference>
<dbReference type="PATRIC" id="fig|360102.15.peg.924"/>
<evidence type="ECO:0000313" key="4">
    <source>
        <dbReference type="Proteomes" id="UP000001971"/>
    </source>
</evidence>
<dbReference type="HOGENOM" id="CLU_026974_8_0_6"/>
<name>A0A0E1NXH6_YERPA</name>
<dbReference type="AlphaFoldDB" id="A0A0E1NXH6"/>
<dbReference type="GO" id="GO:0030313">
    <property type="term" value="C:cell envelope"/>
    <property type="evidence" value="ECO:0007669"/>
    <property type="project" value="UniProtKB-ARBA"/>
</dbReference>
<dbReference type="KEGG" id="ypa:YPA_2282"/>
<feature type="chain" id="PRO_5007399543" evidence="2">
    <location>
        <begin position="21"/>
        <end position="342"/>
    </location>
</feature>
<evidence type="ECO:0000256" key="2">
    <source>
        <dbReference type="SAM" id="SignalP"/>
    </source>
</evidence>
<protein>
    <submittedName>
        <fullName evidence="3">Putative transport system periplasmic protein</fullName>
    </submittedName>
</protein>
<dbReference type="CDD" id="cd13589">
    <property type="entry name" value="PBP2_polyamine_RpCGA009"/>
    <property type="match status" value="1"/>
</dbReference>
<dbReference type="GeneID" id="57975801"/>
<evidence type="ECO:0000256" key="1">
    <source>
        <dbReference type="ARBA" id="ARBA00022729"/>
    </source>
</evidence>
<sequence length="342" mass="38341" precursor="true">MFKIMTLTTLLAGWVFQTHAETLTVVSFGGLNKDAQVKAFYKPFMAAGKGTIEAGEYNGEMARIRAMVETGQIGWDIVEVEGPELLRGCNEGLFETLDWSKLGDERQFIKGTVSQCGSGLFLWSMLLIYDASKFKTPVTSWADFWNVTTFPGKRSLRKTAKFTMEIALLADGVKREDVYRVLATPEGVERVFNKLDQLKPNIQWWESGAQPLQWLVSGDVVMGSVYNGRVGSALKEGHDFRMVWTDSIYDMDSWTIVKGSKKKVLAEQFIAFANLAENQKVFAENIAYGPTNINATLMIDPEIAANLPTAPANLAEAFPMNNQFWVEHSEDLEQRFNSWAAK</sequence>
<dbReference type="EMBL" id="CP000308">
    <property type="protein sequence ID" value="ABG14247.1"/>
    <property type="molecule type" value="Genomic_DNA"/>
</dbReference>
<reference evidence="3 4" key="1">
    <citation type="journal article" date="2006" name="J. Bacteriol.">
        <title>Complete genome sequence of Yersinia pestis strains Antiqua and Nepal516: evidence of gene reduction in an emerging pathogen.</title>
        <authorList>
            <person name="Chain P.S."/>
            <person name="Hu P."/>
            <person name="Malfatti S.A."/>
            <person name="Radnedge L."/>
            <person name="Larimer F."/>
            <person name="Vergez L.M."/>
            <person name="Worsham P."/>
            <person name="Chu M.C."/>
            <person name="Andersen G.L."/>
        </authorList>
    </citation>
    <scope>NUCLEOTIDE SEQUENCE [LARGE SCALE GENOMIC DNA]</scope>
    <source>
        <strain evidence="3 4">Antiqua</strain>
    </source>
</reference>